<gene>
    <name evidence="1" type="ORF">AZO1586R_1978</name>
</gene>
<accession>A0ACA8ZS39</accession>
<protein>
    <submittedName>
        <fullName evidence="1">Uncharacterized protein</fullName>
    </submittedName>
</protein>
<sequence length="135" mass="16023">KEKRIAQILSDGVINEDNLWKTSKTLNKYFKYLKNNLDSPCIMTGIESYPWEESYVFGYGSKKEYEKLKKDNPSYKDIFELVAFENDVDEQILVKVKRQSDKKKFIIELDCLKAIEVTSKNYQALDDYSVWYVNY</sequence>
<proteinExistence type="predicted"/>
<feature type="non-terminal residue" evidence="1">
    <location>
        <position position="1"/>
    </location>
</feature>
<evidence type="ECO:0000313" key="1">
    <source>
        <dbReference type="EMBL" id="CAB5505794.1"/>
    </source>
</evidence>
<name>A0ACA8ZS39_9GAMM</name>
<reference evidence="1" key="1">
    <citation type="submission" date="2020-05" db="EMBL/GenBank/DDBJ databases">
        <authorList>
            <person name="Petersen J."/>
            <person name="Sayavedra L."/>
        </authorList>
    </citation>
    <scope>NUCLEOTIDE SEQUENCE</scope>
    <source>
        <strain evidence="1">B azoricus SOX Menez Gwen</strain>
    </source>
</reference>
<dbReference type="Proteomes" id="UP000635628">
    <property type="component" value="Unassembled WGS sequence"/>
</dbReference>
<comment type="caution">
    <text evidence="1">The sequence shown here is derived from an EMBL/GenBank/DDBJ whole genome shotgun (WGS) entry which is preliminary data.</text>
</comment>
<keyword evidence="2" id="KW-1185">Reference proteome</keyword>
<evidence type="ECO:0000313" key="2">
    <source>
        <dbReference type="Proteomes" id="UP000635628"/>
    </source>
</evidence>
<organism evidence="1 2">
    <name type="scientific">Bathymodiolus azoricus thioautotrophic gill symbiont</name>
    <dbReference type="NCBI Taxonomy" id="235205"/>
    <lineage>
        <taxon>Bacteria</taxon>
        <taxon>Pseudomonadati</taxon>
        <taxon>Pseudomonadota</taxon>
        <taxon>Gammaproteobacteria</taxon>
        <taxon>sulfur-oxidizing symbionts</taxon>
    </lineage>
</organism>
<dbReference type="EMBL" id="CAESAP020000297">
    <property type="protein sequence ID" value="CAB5505794.1"/>
    <property type="molecule type" value="Genomic_DNA"/>
</dbReference>